<feature type="transmembrane region" description="Helical" evidence="7">
    <location>
        <begin position="144"/>
        <end position="163"/>
    </location>
</feature>
<dbReference type="KEGG" id="tmr:Tmar_1798"/>
<comment type="similarity">
    <text evidence="7">Belongs to the binding-protein-dependent transport system permease family.</text>
</comment>
<dbReference type="PANTHER" id="PTHR43386:SF1">
    <property type="entry name" value="D,D-DIPEPTIDE TRANSPORT SYSTEM PERMEASE PROTEIN DDPC-RELATED"/>
    <property type="match status" value="1"/>
</dbReference>
<gene>
    <name evidence="10" type="ordered locus">Tmar_1798</name>
</gene>
<evidence type="ECO:0000256" key="6">
    <source>
        <dbReference type="ARBA" id="ARBA00023136"/>
    </source>
</evidence>
<feature type="transmembrane region" description="Helical" evidence="7">
    <location>
        <begin position="223"/>
        <end position="245"/>
    </location>
</feature>
<evidence type="ECO:0000259" key="9">
    <source>
        <dbReference type="PROSITE" id="PS50928"/>
    </source>
</evidence>
<keyword evidence="5 7" id="KW-1133">Transmembrane helix</keyword>
<dbReference type="EMBL" id="CP002344">
    <property type="protein sequence ID" value="ADU51899.1"/>
    <property type="molecule type" value="Genomic_DNA"/>
</dbReference>
<evidence type="ECO:0000256" key="1">
    <source>
        <dbReference type="ARBA" id="ARBA00004651"/>
    </source>
</evidence>
<dbReference type="Pfam" id="PF12911">
    <property type="entry name" value="OppC_N"/>
    <property type="match status" value="1"/>
</dbReference>
<evidence type="ECO:0000256" key="3">
    <source>
        <dbReference type="ARBA" id="ARBA00022475"/>
    </source>
</evidence>
<feature type="transmembrane region" description="Helical" evidence="7">
    <location>
        <begin position="265"/>
        <end position="291"/>
    </location>
</feature>
<dbReference type="InterPro" id="IPR000515">
    <property type="entry name" value="MetI-like"/>
</dbReference>
<feature type="region of interest" description="Disordered" evidence="8">
    <location>
        <begin position="1"/>
        <end position="26"/>
    </location>
</feature>
<feature type="transmembrane region" description="Helical" evidence="7">
    <location>
        <begin position="108"/>
        <end position="132"/>
    </location>
</feature>
<dbReference type="AlphaFoldDB" id="E6SI19"/>
<sequence length="308" mass="32364">MPTLTRASATAEVGAPAAPSGREPGRGRRVELWRRFRRNRPAVVGLGIVVLLTALAILAPVLTPYDPQEQNLSAVFQPPSREHPLGTDHLGRDMAARLLYGARYSLSIGALAVAIGLAVGIPLGVVSGYYGGFVDLVIQRVTDILLSFPTFLLALLLVAALGVGVENAVLAVGIGTIPAFVRIVRGVVLVLREQPYVEAARSIGASDGRVIFRHILVNAWPPVIVQATLSMGTTILVAAGLGFLGLGVPPGTPEWGAMLGDGRQYIFSASHLATIPGIAIFLAVLAFNLVGDGLRDALDPRLRNVKAS</sequence>
<evidence type="ECO:0000256" key="8">
    <source>
        <dbReference type="SAM" id="MobiDB-lite"/>
    </source>
</evidence>
<dbReference type="InterPro" id="IPR035906">
    <property type="entry name" value="MetI-like_sf"/>
</dbReference>
<dbReference type="SUPFAM" id="SSF161098">
    <property type="entry name" value="MetI-like"/>
    <property type="match status" value="1"/>
</dbReference>
<dbReference type="Gene3D" id="1.10.3720.10">
    <property type="entry name" value="MetI-like"/>
    <property type="match status" value="1"/>
</dbReference>
<evidence type="ECO:0000256" key="7">
    <source>
        <dbReference type="RuleBase" id="RU363032"/>
    </source>
</evidence>
<dbReference type="GO" id="GO:0055085">
    <property type="term" value="P:transmembrane transport"/>
    <property type="evidence" value="ECO:0007669"/>
    <property type="project" value="InterPro"/>
</dbReference>
<dbReference type="Pfam" id="PF00528">
    <property type="entry name" value="BPD_transp_1"/>
    <property type="match status" value="1"/>
</dbReference>
<evidence type="ECO:0000313" key="10">
    <source>
        <dbReference type="EMBL" id="ADU51899.1"/>
    </source>
</evidence>
<dbReference type="PANTHER" id="PTHR43386">
    <property type="entry name" value="OLIGOPEPTIDE TRANSPORT SYSTEM PERMEASE PROTEIN APPC"/>
    <property type="match status" value="1"/>
</dbReference>
<dbReference type="eggNOG" id="COG1173">
    <property type="taxonomic scope" value="Bacteria"/>
</dbReference>
<dbReference type="CDD" id="cd06261">
    <property type="entry name" value="TM_PBP2"/>
    <property type="match status" value="1"/>
</dbReference>
<keyword evidence="6 7" id="KW-0472">Membrane</keyword>
<keyword evidence="11" id="KW-1185">Reference proteome</keyword>
<feature type="domain" description="ABC transmembrane type-1" evidence="9">
    <location>
        <begin position="102"/>
        <end position="291"/>
    </location>
</feature>
<organism evidence="10 11">
    <name type="scientific">Thermaerobacter marianensis (strain ATCC 700841 / DSM 12885 / JCM 10246 / 7p75a)</name>
    <dbReference type="NCBI Taxonomy" id="644966"/>
    <lineage>
        <taxon>Bacteria</taxon>
        <taxon>Bacillati</taxon>
        <taxon>Bacillota</taxon>
        <taxon>Clostridia</taxon>
        <taxon>Eubacteriales</taxon>
        <taxon>Clostridiales Family XVII. Incertae Sedis</taxon>
        <taxon>Thermaerobacter</taxon>
    </lineage>
</organism>
<dbReference type="RefSeq" id="WP_013496200.1">
    <property type="nucleotide sequence ID" value="NC_014831.1"/>
</dbReference>
<dbReference type="Proteomes" id="UP000008915">
    <property type="component" value="Chromosome"/>
</dbReference>
<keyword evidence="3" id="KW-1003">Cell membrane</keyword>
<proteinExistence type="inferred from homology"/>
<dbReference type="PROSITE" id="PS50928">
    <property type="entry name" value="ABC_TM1"/>
    <property type="match status" value="1"/>
</dbReference>
<keyword evidence="4 7" id="KW-0812">Transmembrane</keyword>
<feature type="transmembrane region" description="Helical" evidence="7">
    <location>
        <begin position="42"/>
        <end position="62"/>
    </location>
</feature>
<protein>
    <submittedName>
        <fullName evidence="10">Binding-protein-dependent transport systems inner membrane component</fullName>
    </submittedName>
</protein>
<evidence type="ECO:0000313" key="11">
    <source>
        <dbReference type="Proteomes" id="UP000008915"/>
    </source>
</evidence>
<name>E6SI19_THEM7</name>
<dbReference type="InterPro" id="IPR050366">
    <property type="entry name" value="BP-dependent_transpt_permease"/>
</dbReference>
<reference evidence="11" key="2">
    <citation type="journal article" date="2010" name="Stand. Genomic Sci.">
        <title>Complete genome sequence of Thermaerobacter marianensis type strain (7p75aT).</title>
        <authorList>
            <person name="Han C."/>
            <person name="Gu W."/>
            <person name="Zhang X."/>
            <person name="Lapidus A."/>
            <person name="Nolan M."/>
            <person name="Copeland A."/>
            <person name="Lucas S."/>
            <person name="Glavina Del Rio T."/>
            <person name="Tice H."/>
            <person name="Cheng J."/>
            <person name="Tapia R."/>
            <person name="Goodwin L."/>
            <person name="Pitluck S."/>
            <person name="Pagani I."/>
            <person name="Ivanova N."/>
            <person name="Mavromatis K."/>
            <person name="Mikhailova N."/>
            <person name="Pati A."/>
            <person name="Chen A."/>
            <person name="Palaniappan K."/>
            <person name="Land M."/>
            <person name="Hauser L."/>
            <person name="Chang Y."/>
            <person name="Jeffries C."/>
            <person name="Schneider S."/>
            <person name="Rohde M."/>
            <person name="Goker M."/>
            <person name="Pukall R."/>
            <person name="Woyke T."/>
            <person name="Bristow J."/>
            <person name="Eisen J."/>
            <person name="Markowitz V."/>
            <person name="Hugenholtz P."/>
            <person name="Kyrpides N."/>
            <person name="Klenk H."/>
            <person name="Detter J."/>
        </authorList>
    </citation>
    <scope>NUCLEOTIDE SEQUENCE [LARGE SCALE GENOMIC DNA]</scope>
    <source>
        <strain evidence="11">ATCC 700841 / DSM 12885 / JCM 10246 / 7p75a</strain>
    </source>
</reference>
<reference evidence="10 11" key="1">
    <citation type="journal article" date="2010" name="Stand. Genomic Sci.">
        <title>Complete genome sequence of Thermaerobacter marianensis type strain (7p75a).</title>
        <authorList>
            <person name="Han C."/>
            <person name="Gu W."/>
            <person name="Zhang X."/>
            <person name="Lapidus A."/>
            <person name="Nolan M."/>
            <person name="Copeland A."/>
            <person name="Lucas S."/>
            <person name="Del Rio T.G."/>
            <person name="Tice H."/>
            <person name="Cheng J.F."/>
            <person name="Tapia R."/>
            <person name="Goodwin L."/>
            <person name="Pitluck S."/>
            <person name="Pagani I."/>
            <person name="Ivanova N."/>
            <person name="Mavromatis K."/>
            <person name="Mikhailova N."/>
            <person name="Pati A."/>
            <person name="Chen A."/>
            <person name="Palaniappan K."/>
            <person name="Land M."/>
            <person name="Hauser L."/>
            <person name="Chang Y.J."/>
            <person name="Jeffries C.D."/>
            <person name="Schneider S."/>
            <person name="Rohde M."/>
            <person name="Goker M."/>
            <person name="Pukall R."/>
            <person name="Woyke T."/>
            <person name="Bristow J."/>
            <person name="Eisen J.A."/>
            <person name="Markowitz V."/>
            <person name="Hugenholtz P."/>
            <person name="Kyrpides N.C."/>
            <person name="Klenk H.P."/>
            <person name="Detter J.C."/>
        </authorList>
    </citation>
    <scope>NUCLEOTIDE SEQUENCE [LARGE SCALE GENOMIC DNA]</scope>
    <source>
        <strain evidence="11">ATCC 700841 / DSM 12885 / JCM 10246 / 7p75a</strain>
    </source>
</reference>
<dbReference type="InterPro" id="IPR025966">
    <property type="entry name" value="OppC_N"/>
</dbReference>
<evidence type="ECO:0000256" key="4">
    <source>
        <dbReference type="ARBA" id="ARBA00022692"/>
    </source>
</evidence>
<feature type="transmembrane region" description="Helical" evidence="7">
    <location>
        <begin position="169"/>
        <end position="191"/>
    </location>
</feature>
<dbReference type="HOGENOM" id="CLU_028518_1_1_9"/>
<keyword evidence="2 7" id="KW-0813">Transport</keyword>
<evidence type="ECO:0000256" key="2">
    <source>
        <dbReference type="ARBA" id="ARBA00022448"/>
    </source>
</evidence>
<dbReference type="OrthoDB" id="9797852at2"/>
<dbReference type="STRING" id="644966.Tmar_1798"/>
<evidence type="ECO:0000256" key="5">
    <source>
        <dbReference type="ARBA" id="ARBA00022989"/>
    </source>
</evidence>
<dbReference type="GO" id="GO:0005886">
    <property type="term" value="C:plasma membrane"/>
    <property type="evidence" value="ECO:0007669"/>
    <property type="project" value="UniProtKB-SubCell"/>
</dbReference>
<comment type="subcellular location">
    <subcellularLocation>
        <location evidence="1 7">Cell membrane</location>
        <topology evidence="1 7">Multi-pass membrane protein</topology>
    </subcellularLocation>
</comment>
<accession>E6SI19</accession>